<dbReference type="OrthoDB" id="287932at2"/>
<evidence type="ECO:0000259" key="1">
    <source>
        <dbReference type="PROSITE" id="PS51725"/>
    </source>
</evidence>
<dbReference type="PROSITE" id="PS51725">
    <property type="entry name" value="ABM"/>
    <property type="match status" value="1"/>
</dbReference>
<name>A0A4R2GJX2_9HYPH</name>
<comment type="caution">
    <text evidence="2">The sequence shown here is derived from an EMBL/GenBank/DDBJ whole genome shotgun (WGS) entry which is preliminary data.</text>
</comment>
<dbReference type="Proteomes" id="UP000294881">
    <property type="component" value="Unassembled WGS sequence"/>
</dbReference>
<keyword evidence="2" id="KW-0560">Oxidoreductase</keyword>
<dbReference type="PANTHER" id="PTHR40624:SF1">
    <property type="entry name" value="BIOSYNTHESIS MONOOXYGENASE, PUTATIVE (AFU_ORTHOLOGUE AFUA_1G12025)-RELATED"/>
    <property type="match status" value="1"/>
</dbReference>
<accession>A0A4R2GJX2</accession>
<dbReference type="InterPro" id="IPR011008">
    <property type="entry name" value="Dimeric_a/b-barrel"/>
</dbReference>
<organism evidence="2 3">
    <name type="scientific">Camelimonas lactis</name>
    <dbReference type="NCBI Taxonomy" id="659006"/>
    <lineage>
        <taxon>Bacteria</taxon>
        <taxon>Pseudomonadati</taxon>
        <taxon>Pseudomonadota</taxon>
        <taxon>Alphaproteobacteria</taxon>
        <taxon>Hyphomicrobiales</taxon>
        <taxon>Chelatococcaceae</taxon>
        <taxon>Camelimonas</taxon>
    </lineage>
</organism>
<dbReference type="AlphaFoldDB" id="A0A4R2GJX2"/>
<evidence type="ECO:0000313" key="2">
    <source>
        <dbReference type="EMBL" id="TCO09027.1"/>
    </source>
</evidence>
<dbReference type="Pfam" id="PF03992">
    <property type="entry name" value="ABM"/>
    <property type="match status" value="1"/>
</dbReference>
<dbReference type="EMBL" id="SLWL01000019">
    <property type="protein sequence ID" value="TCO09027.1"/>
    <property type="molecule type" value="Genomic_DNA"/>
</dbReference>
<protein>
    <submittedName>
        <fullName evidence="2">Quinol monooxygenase YgiN</fullName>
    </submittedName>
</protein>
<reference evidence="2 3" key="1">
    <citation type="submission" date="2019-03" db="EMBL/GenBank/DDBJ databases">
        <title>Genomic Encyclopedia of Type Strains, Phase IV (KMG-IV): sequencing the most valuable type-strain genomes for metagenomic binning, comparative biology and taxonomic classification.</title>
        <authorList>
            <person name="Goeker M."/>
        </authorList>
    </citation>
    <scope>NUCLEOTIDE SEQUENCE [LARGE SCALE GENOMIC DNA]</scope>
    <source>
        <strain evidence="2 3">DSM 22958</strain>
    </source>
</reference>
<keyword evidence="2" id="KW-0503">Monooxygenase</keyword>
<evidence type="ECO:0000313" key="3">
    <source>
        <dbReference type="Proteomes" id="UP000294881"/>
    </source>
</evidence>
<dbReference type="Gene3D" id="3.30.70.100">
    <property type="match status" value="1"/>
</dbReference>
<feature type="domain" description="ABM" evidence="1">
    <location>
        <begin position="2"/>
        <end position="90"/>
    </location>
</feature>
<gene>
    <name evidence="2" type="ORF">EV666_11922</name>
</gene>
<dbReference type="GO" id="GO:0004497">
    <property type="term" value="F:monooxygenase activity"/>
    <property type="evidence" value="ECO:0007669"/>
    <property type="project" value="UniProtKB-KW"/>
</dbReference>
<dbReference type="RefSeq" id="WP_132010385.1">
    <property type="nucleotide sequence ID" value="NZ_JBHUNN010000002.1"/>
</dbReference>
<sequence length="94" mass="10442">MVSIVARIKVKEGEGASFEKVAKELASKVNANEPGCEFYALHKTDDPTVYVFIERYKDQAAIEAHRKSDHFRALGKEMGQFMAGPPSVEVLQEA</sequence>
<keyword evidence="3" id="KW-1185">Reference proteome</keyword>
<dbReference type="PANTHER" id="PTHR40624">
    <property type="entry name" value="BIOSYNTHESIS MONOOXYGENASE, PUTATIVE (AFU_ORTHOLOGUE AFUA_1G12025)-RELATED"/>
    <property type="match status" value="1"/>
</dbReference>
<proteinExistence type="predicted"/>
<dbReference type="InterPro" id="IPR007138">
    <property type="entry name" value="ABM_dom"/>
</dbReference>
<dbReference type="SUPFAM" id="SSF54909">
    <property type="entry name" value="Dimeric alpha+beta barrel"/>
    <property type="match status" value="1"/>
</dbReference>